<dbReference type="EMBL" id="CAADFT010000049">
    <property type="protein sequence ID" value="VFK45464.1"/>
    <property type="molecule type" value="Genomic_DNA"/>
</dbReference>
<organism evidence="1">
    <name type="scientific">Candidatus Kentrum sp. TC</name>
    <dbReference type="NCBI Taxonomy" id="2126339"/>
    <lineage>
        <taxon>Bacteria</taxon>
        <taxon>Pseudomonadati</taxon>
        <taxon>Pseudomonadota</taxon>
        <taxon>Gammaproteobacteria</taxon>
        <taxon>Candidatus Kentrum</taxon>
    </lineage>
</organism>
<proteinExistence type="predicted"/>
<evidence type="ECO:0000313" key="1">
    <source>
        <dbReference type="EMBL" id="VFK45464.1"/>
    </source>
</evidence>
<dbReference type="SUPFAM" id="SSF52540">
    <property type="entry name" value="P-loop containing nucleoside triphosphate hydrolases"/>
    <property type="match status" value="1"/>
</dbReference>
<gene>
    <name evidence="1" type="ORF">BECKTC1821E_GA0114239_10497</name>
</gene>
<sequence>MVHLPDWETLPYDIASPHQDIVSERLSTLYRLPDLTNGILALSIPTLMMRTAPRDYLEASSLILAVDDSLDLKKMRQRLAIAGYRVVGQVMEHGEFPMTEKAIEHFRASWRGHFPGNPTESLLYRDISNGVAPSGIEYYLPLFFDATATLFDYLPVDALIMIGGDALPIAETFKEEVRERFEQRQHDQQFQSGRKVS</sequence>
<dbReference type="Gene3D" id="3.40.50.11180">
    <property type="match status" value="2"/>
</dbReference>
<reference evidence="1" key="1">
    <citation type="submission" date="2019-02" db="EMBL/GenBank/DDBJ databases">
        <authorList>
            <person name="Gruber-Vodicka R. H."/>
            <person name="Seah K. B. B."/>
        </authorList>
    </citation>
    <scope>NUCLEOTIDE SEQUENCE</scope>
    <source>
        <strain evidence="1">BECK_BZ125</strain>
    </source>
</reference>
<dbReference type="InterPro" id="IPR027417">
    <property type="entry name" value="P-loop_NTPase"/>
</dbReference>
<protein>
    <submittedName>
        <fullName evidence="1">Uncharacterized protein</fullName>
    </submittedName>
</protein>
<dbReference type="AlphaFoldDB" id="A0A450YVA1"/>
<accession>A0A450YVA1</accession>
<name>A0A450YVA1_9GAMM</name>